<reference evidence="1" key="1">
    <citation type="submission" date="2021-06" db="EMBL/GenBank/DDBJ databases">
        <authorList>
            <person name="Kallberg Y."/>
            <person name="Tangrot J."/>
            <person name="Rosling A."/>
        </authorList>
    </citation>
    <scope>NUCLEOTIDE SEQUENCE</scope>
    <source>
        <strain evidence="1">28 12/20/2015</strain>
    </source>
</reference>
<evidence type="ECO:0000313" key="2">
    <source>
        <dbReference type="Proteomes" id="UP000789366"/>
    </source>
</evidence>
<protein>
    <submittedName>
        <fullName evidence="1">18253_t:CDS:1</fullName>
    </submittedName>
</protein>
<sequence>MAKIRKSNGIRTFRRQNNGLTISLMGNIKPTFELKNILKKSDNQIESDFATLTLQHSNKKTNYYTTFNLEQKDFAGKITEDGMMIRGVKILRLVCIESAESPMRLEFFENLFSVNQIFAGLHRTWGFGETYALGNQSENNELLKVSVGNPNSYLACIGLLEIEIPYEPIVHGTLEIDQPEPWDMLVIRIIEGLIQIIKDFFTVVINGSNGFGHPDYDGKVQELGFLVSSASFLYNISKNK</sequence>
<comment type="caution">
    <text evidence="1">The sequence shown here is derived from an EMBL/GenBank/DDBJ whole genome shotgun (WGS) entry which is preliminary data.</text>
</comment>
<keyword evidence="2" id="KW-1185">Reference proteome</keyword>
<dbReference type="EMBL" id="CAJVPW010000640">
    <property type="protein sequence ID" value="CAG8460891.1"/>
    <property type="molecule type" value="Genomic_DNA"/>
</dbReference>
<organism evidence="1 2">
    <name type="scientific">Cetraspora pellucida</name>
    <dbReference type="NCBI Taxonomy" id="1433469"/>
    <lineage>
        <taxon>Eukaryota</taxon>
        <taxon>Fungi</taxon>
        <taxon>Fungi incertae sedis</taxon>
        <taxon>Mucoromycota</taxon>
        <taxon>Glomeromycotina</taxon>
        <taxon>Glomeromycetes</taxon>
        <taxon>Diversisporales</taxon>
        <taxon>Gigasporaceae</taxon>
        <taxon>Cetraspora</taxon>
    </lineage>
</organism>
<name>A0ACA9KA60_9GLOM</name>
<accession>A0ACA9KA60</accession>
<dbReference type="Proteomes" id="UP000789366">
    <property type="component" value="Unassembled WGS sequence"/>
</dbReference>
<gene>
    <name evidence="1" type="ORF">SPELUC_LOCUS1256</name>
</gene>
<evidence type="ECO:0000313" key="1">
    <source>
        <dbReference type="EMBL" id="CAG8460891.1"/>
    </source>
</evidence>
<proteinExistence type="predicted"/>